<evidence type="ECO:0000256" key="1">
    <source>
        <dbReference type="ARBA" id="ARBA00035644"/>
    </source>
</evidence>
<sequence>MGEPFTAQARIACTGAADLLARLCARLEPETLRERTPHAARLENWCGEAALSIDAAGRLVLDARSDREDRLSVLRMQLAEHLHAAMEGAAPVFAWEGHGAGKPDLPYFRAMRVAAAYPVTPRMRRVVLQGDAAHFASGGLHVRLLIPPAGRTPVWPHAAPDGRIVWPAGADAVIPRVYTVREVDAAAGTLALDMVLHPGAATPGSDFARDARPGDPAGLLGPGGAGLPPARLYVLAGDETALPVIARLLAELPAEAQAVVRLEVADAGERQPLPSPARLDVEWLLRDGAPAGTGDLLERAVRALDLPADPEDMYVFAGCEQQTARALRRHLTQERGLPKSRCAIAAYWRRGHAGVDLAD</sequence>
<dbReference type="CDD" id="cd06193">
    <property type="entry name" value="siderophore_interacting"/>
    <property type="match status" value="1"/>
</dbReference>
<dbReference type="PANTHER" id="PTHR30157">
    <property type="entry name" value="FERRIC REDUCTASE, NADPH-DEPENDENT"/>
    <property type="match status" value="1"/>
</dbReference>
<evidence type="ECO:0000313" key="4">
    <source>
        <dbReference type="Proteomes" id="UP000831684"/>
    </source>
</evidence>
<dbReference type="Pfam" id="PF08021">
    <property type="entry name" value="FAD_binding_9"/>
    <property type="match status" value="1"/>
</dbReference>
<dbReference type="RefSeq" id="WP_244379525.1">
    <property type="nucleotide sequence ID" value="NZ_CP083239.1"/>
</dbReference>
<dbReference type="SUPFAM" id="SSF63380">
    <property type="entry name" value="Riboflavin synthase domain-like"/>
    <property type="match status" value="1"/>
</dbReference>
<dbReference type="EMBL" id="CP083239">
    <property type="protein sequence ID" value="UOK71920.1"/>
    <property type="molecule type" value="Genomic_DNA"/>
</dbReference>
<reference evidence="3" key="1">
    <citation type="submission" date="2021-09" db="EMBL/GenBank/DDBJ databases">
        <title>Network and meta-omics reveal the key degrader and cooperation patterns in an efficient 1,4-dioxane-degrading microbial community.</title>
        <authorList>
            <person name="Dai C."/>
        </authorList>
    </citation>
    <scope>NUCLEOTIDE SEQUENCE</scope>
    <source>
        <strain evidence="3">ZM13</strain>
    </source>
</reference>
<dbReference type="PROSITE" id="PS51384">
    <property type="entry name" value="FAD_FR"/>
    <property type="match status" value="1"/>
</dbReference>
<protein>
    <submittedName>
        <fullName evidence="3">Siderophore-interacting protein</fullName>
    </submittedName>
</protein>
<evidence type="ECO:0000259" key="2">
    <source>
        <dbReference type="PROSITE" id="PS51384"/>
    </source>
</evidence>
<dbReference type="Gene3D" id="3.40.50.80">
    <property type="entry name" value="Nucleotide-binding domain of ferredoxin-NADP reductase (FNR) module"/>
    <property type="match status" value="1"/>
</dbReference>
<organism evidence="3 4">
    <name type="scientific">Ancylobacter polymorphus</name>
    <dbReference type="NCBI Taxonomy" id="223390"/>
    <lineage>
        <taxon>Bacteria</taxon>
        <taxon>Pseudomonadati</taxon>
        <taxon>Pseudomonadota</taxon>
        <taxon>Alphaproteobacteria</taxon>
        <taxon>Hyphomicrobiales</taxon>
        <taxon>Xanthobacteraceae</taxon>
        <taxon>Ancylobacter</taxon>
    </lineage>
</organism>
<dbReference type="Gene3D" id="2.40.30.10">
    <property type="entry name" value="Translation factors"/>
    <property type="match status" value="1"/>
</dbReference>
<evidence type="ECO:0000313" key="3">
    <source>
        <dbReference type="EMBL" id="UOK71920.1"/>
    </source>
</evidence>
<dbReference type="InterPro" id="IPR039374">
    <property type="entry name" value="SIP_fam"/>
</dbReference>
<gene>
    <name evidence="3" type="ORF">K9D25_04145</name>
</gene>
<dbReference type="Proteomes" id="UP000831684">
    <property type="component" value="Chromosome"/>
</dbReference>
<name>A0A9E7A2D4_9HYPH</name>
<dbReference type="InterPro" id="IPR039261">
    <property type="entry name" value="FNR_nucleotide-bd"/>
</dbReference>
<accession>A0A9E7A2D4</accession>
<dbReference type="InterPro" id="IPR017927">
    <property type="entry name" value="FAD-bd_FR_type"/>
</dbReference>
<dbReference type="KEGG" id="apol:K9D25_04145"/>
<comment type="similarity">
    <text evidence="1">Belongs to the SIP oxidoreductase family.</text>
</comment>
<dbReference type="AlphaFoldDB" id="A0A9E7A2D4"/>
<dbReference type="InterPro" id="IPR017938">
    <property type="entry name" value="Riboflavin_synthase-like_b-brl"/>
</dbReference>
<dbReference type="PANTHER" id="PTHR30157:SF0">
    <property type="entry name" value="NADPH-DEPENDENT FERRIC-CHELATE REDUCTASE"/>
    <property type="match status" value="1"/>
</dbReference>
<dbReference type="InterPro" id="IPR013113">
    <property type="entry name" value="SIP_FAD-bd"/>
</dbReference>
<dbReference type="Gene3D" id="3.30.310.50">
    <property type="entry name" value="Alpha-D-phosphohexomutase, C-terminal domain"/>
    <property type="match status" value="1"/>
</dbReference>
<feature type="domain" description="FAD-binding FR-type" evidence="2">
    <location>
        <begin position="106"/>
        <end position="229"/>
    </location>
</feature>
<proteinExistence type="inferred from homology"/>
<dbReference type="Pfam" id="PF04954">
    <property type="entry name" value="SIP"/>
    <property type="match status" value="1"/>
</dbReference>
<dbReference type="GO" id="GO:0016491">
    <property type="term" value="F:oxidoreductase activity"/>
    <property type="evidence" value="ECO:0007669"/>
    <property type="project" value="InterPro"/>
</dbReference>
<dbReference type="InterPro" id="IPR007037">
    <property type="entry name" value="SIP_rossman_dom"/>
</dbReference>